<keyword evidence="2" id="KW-1185">Reference proteome</keyword>
<evidence type="ECO:0000313" key="2">
    <source>
        <dbReference type="Proteomes" id="UP001519460"/>
    </source>
</evidence>
<sequence length="73" mass="8453">DEKLANRVERLITATIKHLPDDQSSDDRDLAFFLDFDMAILGQSEQEYDLYAADIKAEYCHLEEEAFRTGRAK</sequence>
<protein>
    <submittedName>
        <fullName evidence="1">Uncharacterized protein</fullName>
    </submittedName>
</protein>
<feature type="non-terminal residue" evidence="1">
    <location>
        <position position="73"/>
    </location>
</feature>
<gene>
    <name evidence="1" type="ORF">BaRGS_00016780</name>
</gene>
<dbReference type="AlphaFoldDB" id="A0ABD0KYP5"/>
<organism evidence="1 2">
    <name type="scientific">Batillaria attramentaria</name>
    <dbReference type="NCBI Taxonomy" id="370345"/>
    <lineage>
        <taxon>Eukaryota</taxon>
        <taxon>Metazoa</taxon>
        <taxon>Spiralia</taxon>
        <taxon>Lophotrochozoa</taxon>
        <taxon>Mollusca</taxon>
        <taxon>Gastropoda</taxon>
        <taxon>Caenogastropoda</taxon>
        <taxon>Sorbeoconcha</taxon>
        <taxon>Cerithioidea</taxon>
        <taxon>Batillariidae</taxon>
        <taxon>Batillaria</taxon>
    </lineage>
</organism>
<feature type="non-terminal residue" evidence="1">
    <location>
        <position position="1"/>
    </location>
</feature>
<evidence type="ECO:0000313" key="1">
    <source>
        <dbReference type="EMBL" id="KAK7491934.1"/>
    </source>
</evidence>
<comment type="caution">
    <text evidence="1">The sequence shown here is derived from an EMBL/GenBank/DDBJ whole genome shotgun (WGS) entry which is preliminary data.</text>
</comment>
<dbReference type="PANTHER" id="PTHR21174">
    <property type="match status" value="1"/>
</dbReference>
<name>A0ABD0KYP5_9CAEN</name>
<proteinExistence type="predicted"/>
<dbReference type="EMBL" id="JACVVK020000108">
    <property type="protein sequence ID" value="KAK7491934.1"/>
    <property type="molecule type" value="Genomic_DNA"/>
</dbReference>
<accession>A0ABD0KYP5</accession>
<dbReference type="Proteomes" id="UP001519460">
    <property type="component" value="Unassembled WGS sequence"/>
</dbReference>
<reference evidence="1 2" key="1">
    <citation type="journal article" date="2023" name="Sci. Data">
        <title>Genome assembly of the Korean intertidal mud-creeper Batillaria attramentaria.</title>
        <authorList>
            <person name="Patra A.K."/>
            <person name="Ho P.T."/>
            <person name="Jun S."/>
            <person name="Lee S.J."/>
            <person name="Kim Y."/>
            <person name="Won Y.J."/>
        </authorList>
    </citation>
    <scope>NUCLEOTIDE SEQUENCE [LARGE SCALE GENOMIC DNA]</scope>
    <source>
        <strain evidence="1">Wonlab-2016</strain>
    </source>
</reference>
<dbReference type="InterPro" id="IPR009218">
    <property type="entry name" value="HD_phosphohydro"/>
</dbReference>
<dbReference type="PANTHER" id="PTHR21174:SF0">
    <property type="entry name" value="HD PHOSPHOHYDROLASE FAMILY PROTEIN-RELATED"/>
    <property type="match status" value="1"/>
</dbReference>